<proteinExistence type="predicted"/>
<dbReference type="EMBL" id="HACA01004072">
    <property type="protein sequence ID" value="CDW21433.1"/>
    <property type="molecule type" value="Transcribed_RNA"/>
</dbReference>
<dbReference type="GO" id="GO:0046854">
    <property type="term" value="P:phosphatidylinositol phosphate biosynthetic process"/>
    <property type="evidence" value="ECO:0007669"/>
    <property type="project" value="TreeGrafter"/>
</dbReference>
<accession>A0A0K2T5X7</accession>
<dbReference type="Gene3D" id="3.30.810.10">
    <property type="entry name" value="2-Layer Sandwich"/>
    <property type="match status" value="2"/>
</dbReference>
<dbReference type="InterPro" id="IPR002498">
    <property type="entry name" value="PInositol-4-P-4/5-kinase_core"/>
</dbReference>
<dbReference type="InterPro" id="IPR027483">
    <property type="entry name" value="PInositol-4-P-4/5-kinase_C_sf"/>
</dbReference>
<dbReference type="InterPro" id="IPR027484">
    <property type="entry name" value="PInositol-4-P-5-kinase_N"/>
</dbReference>
<dbReference type="Gene3D" id="3.30.800.10">
    <property type="entry name" value="Phosphatidylinositol Phosphate Kinase II Beta"/>
    <property type="match status" value="1"/>
</dbReference>
<organism evidence="3">
    <name type="scientific">Lepeophtheirus salmonis</name>
    <name type="common">Salmon louse</name>
    <name type="synonym">Caligus salmonis</name>
    <dbReference type="NCBI Taxonomy" id="72036"/>
    <lineage>
        <taxon>Eukaryota</taxon>
        <taxon>Metazoa</taxon>
        <taxon>Ecdysozoa</taxon>
        <taxon>Arthropoda</taxon>
        <taxon>Crustacea</taxon>
        <taxon>Multicrustacea</taxon>
        <taxon>Hexanauplia</taxon>
        <taxon>Copepoda</taxon>
        <taxon>Siphonostomatoida</taxon>
        <taxon>Caligidae</taxon>
        <taxon>Lepeophtheirus</taxon>
    </lineage>
</organism>
<dbReference type="GO" id="GO:0005886">
    <property type="term" value="C:plasma membrane"/>
    <property type="evidence" value="ECO:0007669"/>
    <property type="project" value="TreeGrafter"/>
</dbReference>
<keyword evidence="1" id="KW-0067">ATP-binding</keyword>
<dbReference type="Pfam" id="PF01504">
    <property type="entry name" value="PIP5K"/>
    <property type="match status" value="1"/>
</dbReference>
<protein>
    <submittedName>
        <fullName evidence="3">Phosphatidylinositol4phosphate 5kinaselike 1-like [Ciona intestinalis]</fullName>
    </submittedName>
</protein>
<keyword evidence="1" id="KW-0808">Transferase</keyword>
<dbReference type="SMART" id="SM00330">
    <property type="entry name" value="PIPKc"/>
    <property type="match status" value="1"/>
</dbReference>
<feature type="domain" description="PIPK" evidence="2">
    <location>
        <begin position="1"/>
        <end position="555"/>
    </location>
</feature>
<dbReference type="GO" id="GO:0016308">
    <property type="term" value="F:1-phosphatidylinositol-4-phosphate 5-kinase activity"/>
    <property type="evidence" value="ECO:0007669"/>
    <property type="project" value="TreeGrafter"/>
</dbReference>
<dbReference type="GO" id="GO:0005524">
    <property type="term" value="F:ATP binding"/>
    <property type="evidence" value="ECO:0007669"/>
    <property type="project" value="UniProtKB-UniRule"/>
</dbReference>
<feature type="non-terminal residue" evidence="3">
    <location>
        <position position="1"/>
    </location>
</feature>
<dbReference type="OrthoDB" id="20783at2759"/>
<dbReference type="SUPFAM" id="SSF56104">
    <property type="entry name" value="SAICAR synthase-like"/>
    <property type="match status" value="2"/>
</dbReference>
<keyword evidence="1 3" id="KW-0418">Kinase</keyword>
<evidence type="ECO:0000259" key="2">
    <source>
        <dbReference type="PROSITE" id="PS51455"/>
    </source>
</evidence>
<name>A0A0K2T5X7_LEPSM</name>
<dbReference type="PANTHER" id="PTHR23086">
    <property type="entry name" value="PHOSPHATIDYLINOSITOL-4-PHOSPHATE 5-KINASE"/>
    <property type="match status" value="1"/>
</dbReference>
<evidence type="ECO:0000313" key="3">
    <source>
        <dbReference type="EMBL" id="CDW21433.1"/>
    </source>
</evidence>
<reference evidence="3" key="1">
    <citation type="submission" date="2014-05" db="EMBL/GenBank/DDBJ databases">
        <authorList>
            <person name="Chronopoulou M."/>
        </authorList>
    </citation>
    <scope>NUCLEOTIDE SEQUENCE</scope>
    <source>
        <tissue evidence="3">Whole organism</tissue>
    </source>
</reference>
<dbReference type="PROSITE" id="PS51455">
    <property type="entry name" value="PIPK"/>
    <property type="match status" value="1"/>
</dbReference>
<dbReference type="InterPro" id="IPR023610">
    <property type="entry name" value="PInositol-4/5-P-5/4-kinase"/>
</dbReference>
<evidence type="ECO:0000256" key="1">
    <source>
        <dbReference type="PROSITE-ProRule" id="PRU00781"/>
    </source>
</evidence>
<sequence length="557" mass="63598">ITPECIRLSLHQHLPKVLSSKLLNESHYSEVKIIDSKLQVRLKRKAIGCKFSAYAPTVFETLQTGHGIKKEDFINSISPIASWIPYYQHKSNSKGKHLFFFTNDKRYLIKFEKEKNVHFFRSHIEEYVNHFIMSPHSLIVKILGLYTIRLAEQSKPVHFIIMQSIFWPENGLNRRYDLKGCLAGRFEQVPSGVRRSEVVFKDKNFYGTGLRLGNQRSWFVEQLSRDVEFLQRLDIMDYSLLVGICKESEGAHGESLAELVSSIKRSTYGITQAKKSTKREDEQPQTMSAFIDEFVEFAEDGRVHIKEDAIDRIDSQLSNKSFLADILQETPRNLKEKLKNRGDPVPRVILEDTPPSSAPPEKNVVNRLTLSSKSNRFFQVHPAPSNKGQDKLESVSPESEWEENCRIGILESSNLKEAMNVLVRSAVRTRASSPNTNQNNKVYPLNGNLENTNSNPAIITDSLMVNKIEGAGSRSSVYLQGENRRLLPDNANGIHIIEGTDTKYFLGVIDIFKRYSTMQKFARVIKTVLNCSDDHSSAPPDIYAKRFIEFIETHLES</sequence>
<dbReference type="AlphaFoldDB" id="A0A0K2T5X7"/>
<dbReference type="PANTHER" id="PTHR23086:SF46">
    <property type="entry name" value="PHOSPHATIDYLINOSITOL 4-PHOSPHATE 5-KINASE-LIKE PROTEIN 1"/>
    <property type="match status" value="1"/>
</dbReference>
<keyword evidence="1" id="KW-0547">Nucleotide-binding</keyword>